<reference evidence="1 2" key="1">
    <citation type="journal article" date="2010" name="Proc. Natl. Acad. Sci. U.S.A.">
        <title>Clostridium ljungdahlii represents a microbial production platform based on syngas.</title>
        <authorList>
            <person name="Kopke M."/>
            <person name="Held C."/>
            <person name="Hujer S."/>
            <person name="Liesegang H."/>
            <person name="Wiezer A."/>
            <person name="Wollherr A."/>
            <person name="Ehrenreich A."/>
            <person name="Liebl W."/>
            <person name="Gottschalk G."/>
            <person name="Durre P."/>
        </authorList>
    </citation>
    <scope>NUCLEOTIDE SEQUENCE [LARGE SCALE GENOMIC DNA]</scope>
    <source>
        <strain evidence="2">ATCC 55383 / DSM 13528 / PETC</strain>
    </source>
</reference>
<dbReference type="KEGG" id="clj:CLJU_c14030"/>
<dbReference type="Proteomes" id="UP000001656">
    <property type="component" value="Chromosome"/>
</dbReference>
<dbReference type="HOGENOM" id="CLU_2877899_0_0_9"/>
<dbReference type="STRING" id="748727.CLJU_c14030"/>
<name>D8GSQ1_CLOLD</name>
<accession>D8GSQ1</accession>
<proteinExistence type="predicted"/>
<evidence type="ECO:0000313" key="2">
    <source>
        <dbReference type="Proteomes" id="UP000001656"/>
    </source>
</evidence>
<gene>
    <name evidence="1" type="ordered locus">CLJU_c14030</name>
</gene>
<dbReference type="AlphaFoldDB" id="D8GSQ1"/>
<sequence length="63" mass="7166">MAILIICLGILALSNNLNIYILFLLQIFISIMDSIFLASSTAILPELAGEEKLMRAYIHQRWK</sequence>
<evidence type="ECO:0000313" key="1">
    <source>
        <dbReference type="EMBL" id="ADK14471.1"/>
    </source>
</evidence>
<organism evidence="1 2">
    <name type="scientific">Clostridium ljungdahlii (strain ATCC 55383 / DSM 13528 / PETC)</name>
    <dbReference type="NCBI Taxonomy" id="748727"/>
    <lineage>
        <taxon>Bacteria</taxon>
        <taxon>Bacillati</taxon>
        <taxon>Bacillota</taxon>
        <taxon>Clostridia</taxon>
        <taxon>Eubacteriales</taxon>
        <taxon>Clostridiaceae</taxon>
        <taxon>Clostridium</taxon>
    </lineage>
</organism>
<dbReference type="InterPro" id="IPR036259">
    <property type="entry name" value="MFS_trans_sf"/>
</dbReference>
<dbReference type="SUPFAM" id="SSF103473">
    <property type="entry name" value="MFS general substrate transporter"/>
    <property type="match status" value="1"/>
</dbReference>
<protein>
    <submittedName>
        <fullName evidence="1">Putative major facility transporter</fullName>
    </submittedName>
</protein>
<dbReference type="EMBL" id="CP001666">
    <property type="protein sequence ID" value="ADK14471.1"/>
    <property type="molecule type" value="Genomic_DNA"/>
</dbReference>